<feature type="domain" description="Gram-positive cocci surface proteins LPxTG" evidence="8">
    <location>
        <begin position="722"/>
        <end position="753"/>
    </location>
</feature>
<evidence type="ECO:0000256" key="4">
    <source>
        <dbReference type="ARBA" id="ARBA00023088"/>
    </source>
</evidence>
<dbReference type="PROSITE" id="PS50847">
    <property type="entry name" value="GRAM_POS_ANCHORING"/>
    <property type="match status" value="1"/>
</dbReference>
<organism evidence="9 10">
    <name type="scientific">Bifidobacterium leontopitheci</name>
    <dbReference type="NCBI Taxonomy" id="2650774"/>
    <lineage>
        <taxon>Bacteria</taxon>
        <taxon>Bacillati</taxon>
        <taxon>Actinomycetota</taxon>
        <taxon>Actinomycetes</taxon>
        <taxon>Bifidobacteriales</taxon>
        <taxon>Bifidobacteriaceae</taxon>
        <taxon>Bifidobacterium</taxon>
    </lineage>
</organism>
<evidence type="ECO:0000256" key="1">
    <source>
        <dbReference type="ARBA" id="ARBA00022512"/>
    </source>
</evidence>
<feature type="compositionally biased region" description="Acidic residues" evidence="5">
    <location>
        <begin position="702"/>
        <end position="720"/>
    </location>
</feature>
<reference evidence="9 10" key="1">
    <citation type="submission" date="2019-09" db="EMBL/GenBank/DDBJ databases">
        <title>Characterization of the phylogenetic diversity of two novel species belonging to the genus Bifidobacterium: Bifidobacterium cebidarum sp. nov. and Bifidobacterium leontopitheci sp. nov.</title>
        <authorList>
            <person name="Lugli G.A."/>
            <person name="Duranti S."/>
            <person name="Milani C."/>
            <person name="Turroni F."/>
            <person name="Ventura M."/>
        </authorList>
    </citation>
    <scope>NUCLEOTIDE SEQUENCE [LARGE SCALE GENOMIC DNA]</scope>
    <source>
        <strain evidence="9 10">LMG 31471</strain>
    </source>
</reference>
<dbReference type="AlphaFoldDB" id="A0A6I1GHE0"/>
<comment type="caution">
    <text evidence="9">The sequence shown here is derived from an EMBL/GenBank/DDBJ whole genome shotgun (WGS) entry which is preliminary data.</text>
</comment>
<dbReference type="InterPro" id="IPR019931">
    <property type="entry name" value="LPXTG_anchor"/>
</dbReference>
<feature type="region of interest" description="Disordered" evidence="5">
    <location>
        <begin position="489"/>
        <end position="510"/>
    </location>
</feature>
<evidence type="ECO:0000256" key="2">
    <source>
        <dbReference type="ARBA" id="ARBA00022525"/>
    </source>
</evidence>
<evidence type="ECO:0000313" key="10">
    <source>
        <dbReference type="Proteomes" id="UP000441772"/>
    </source>
</evidence>
<feature type="signal peptide" evidence="7">
    <location>
        <begin position="1"/>
        <end position="34"/>
    </location>
</feature>
<sequence>MSSMVLKRMKAAVGALLALVVTLAMMVAARPASAATLPRPDPGTYLPYQFGGTQIIGAMAKDDTNYYYCIEAGVQIDYRLGAATKVTDNDKARRLGWLMDHYRGGSAEDHAAIAVLAHDHFDLKPAAWAERRAVIMAAYPALAAKANQLWAEAGEHAPAGATIERTYAEGIREGKVTVSVTNAAGKRIAGIAYTAILDGPATFSNGQSQVSGVSGTSPITYAWKATGAGDVKARVRYDRKQVDHVESGQDLVRFGGSSQVDGTAVNFTVQRHFRPTLSTVTSQKIVDAGEPVSDTVTAGVASGHHWPDGLELAAEGWYFDRLDADDVEDGPIMPKGDESAQEFLERLRKAGYKPAAYGTTTFTAPGQSRDVQAVTKPGGDEPYRAPAAGGFGTWVWAFELDGQSAKAKQYLEDDVVSGFLEYTETNSNRSRLTVESTVTEHTGVVGSEISDIITVAGFPDDHGDFRGDDELGIGADRDTATVSVWWAGDPDDQANDEQYRPQGAEPPAEDEHHRLVGTWEYAAVNGRIRVGAGAPDVNGDPVHIVAENHGWYVFVWNFEGDDRVMPATSPYDDAWERVRIWEVAKPRVPTLTTQVKPDHVLVGEPFHDTARILGDVPEGAYVTFTAYEAVGPDDVPGVNGTLLHEVRVDVDHTLFEQTVSSPETRSPEPGLVYWQASLVSADGDVIASHALGVEGETVTVEEPPEPEEPEEEEPEEPEEPEMPKAGAAVTVAMALAAGTAAAGALLLLHRRRR</sequence>
<evidence type="ECO:0000256" key="7">
    <source>
        <dbReference type="SAM" id="SignalP"/>
    </source>
</evidence>
<accession>A0A6I1GHE0</accession>
<evidence type="ECO:0000256" key="3">
    <source>
        <dbReference type="ARBA" id="ARBA00022729"/>
    </source>
</evidence>
<keyword evidence="1" id="KW-0134">Cell wall</keyword>
<evidence type="ECO:0000259" key="8">
    <source>
        <dbReference type="PROSITE" id="PS50847"/>
    </source>
</evidence>
<protein>
    <submittedName>
        <fullName evidence="9">Peptidase</fullName>
    </submittedName>
</protein>
<keyword evidence="2" id="KW-0964">Secreted</keyword>
<evidence type="ECO:0000313" key="9">
    <source>
        <dbReference type="EMBL" id="KAB7791045.1"/>
    </source>
</evidence>
<feature type="chain" id="PRO_5026205749" evidence="7">
    <location>
        <begin position="35"/>
        <end position="753"/>
    </location>
</feature>
<dbReference type="EMBL" id="WBVT01000004">
    <property type="protein sequence ID" value="KAB7791045.1"/>
    <property type="molecule type" value="Genomic_DNA"/>
</dbReference>
<keyword evidence="6" id="KW-0812">Transmembrane</keyword>
<feature type="transmembrane region" description="Helical" evidence="6">
    <location>
        <begin position="725"/>
        <end position="748"/>
    </location>
</feature>
<gene>
    <name evidence="9" type="ORF">F7D09_0401</name>
</gene>
<keyword evidence="6" id="KW-1133">Transmembrane helix</keyword>
<keyword evidence="3 7" id="KW-0732">Signal</keyword>
<evidence type="ECO:0000256" key="5">
    <source>
        <dbReference type="SAM" id="MobiDB-lite"/>
    </source>
</evidence>
<proteinExistence type="predicted"/>
<keyword evidence="6" id="KW-0472">Membrane</keyword>
<dbReference type="Proteomes" id="UP000441772">
    <property type="component" value="Unassembled WGS sequence"/>
</dbReference>
<keyword evidence="4" id="KW-0572">Peptidoglycan-anchor</keyword>
<feature type="region of interest" description="Disordered" evidence="5">
    <location>
        <begin position="693"/>
        <end position="727"/>
    </location>
</feature>
<evidence type="ECO:0000256" key="6">
    <source>
        <dbReference type="SAM" id="Phobius"/>
    </source>
</evidence>
<name>A0A6I1GHE0_9BIFI</name>
<keyword evidence="10" id="KW-1185">Reference proteome</keyword>